<dbReference type="InParanoid" id="A0A0V0QMN9"/>
<proteinExistence type="predicted"/>
<protein>
    <submittedName>
        <fullName evidence="1">Uncharacterized protein</fullName>
    </submittedName>
</protein>
<sequence length="109" mass="12900">MDASQQSNFRQTLISKLHEKKGCGKIGILGYQTSSRQVKCGTSLYTDYRTYQEKSYFCKSCTTKLFGQQFEQQEKQFIEEMYSKVNSVYQFKPQTQMQENQDEDDSYYD</sequence>
<name>A0A0V0QMN9_PSEPJ</name>
<organism evidence="1 2">
    <name type="scientific">Pseudocohnilembus persalinus</name>
    <name type="common">Ciliate</name>
    <dbReference type="NCBI Taxonomy" id="266149"/>
    <lineage>
        <taxon>Eukaryota</taxon>
        <taxon>Sar</taxon>
        <taxon>Alveolata</taxon>
        <taxon>Ciliophora</taxon>
        <taxon>Intramacronucleata</taxon>
        <taxon>Oligohymenophorea</taxon>
        <taxon>Scuticociliatia</taxon>
        <taxon>Philasterida</taxon>
        <taxon>Pseudocohnilembidae</taxon>
        <taxon>Pseudocohnilembus</taxon>
    </lineage>
</organism>
<evidence type="ECO:0000313" key="1">
    <source>
        <dbReference type="EMBL" id="KRX03320.1"/>
    </source>
</evidence>
<dbReference type="Proteomes" id="UP000054937">
    <property type="component" value="Unassembled WGS sequence"/>
</dbReference>
<dbReference type="AlphaFoldDB" id="A0A0V0QMN9"/>
<dbReference type="EMBL" id="LDAU01000135">
    <property type="protein sequence ID" value="KRX03320.1"/>
    <property type="molecule type" value="Genomic_DNA"/>
</dbReference>
<comment type="caution">
    <text evidence="1">The sequence shown here is derived from an EMBL/GenBank/DDBJ whole genome shotgun (WGS) entry which is preliminary data.</text>
</comment>
<reference evidence="1 2" key="1">
    <citation type="journal article" date="2015" name="Sci. Rep.">
        <title>Genome of the facultative scuticociliatosis pathogen Pseudocohnilembus persalinus provides insight into its virulence through horizontal gene transfer.</title>
        <authorList>
            <person name="Xiong J."/>
            <person name="Wang G."/>
            <person name="Cheng J."/>
            <person name="Tian M."/>
            <person name="Pan X."/>
            <person name="Warren A."/>
            <person name="Jiang C."/>
            <person name="Yuan D."/>
            <person name="Miao W."/>
        </authorList>
    </citation>
    <scope>NUCLEOTIDE SEQUENCE [LARGE SCALE GENOMIC DNA]</scope>
    <source>
        <strain evidence="1">36N120E</strain>
    </source>
</reference>
<accession>A0A0V0QMN9</accession>
<evidence type="ECO:0000313" key="2">
    <source>
        <dbReference type="Proteomes" id="UP000054937"/>
    </source>
</evidence>
<gene>
    <name evidence="1" type="ORF">PPERSA_05678</name>
</gene>
<keyword evidence="2" id="KW-1185">Reference proteome</keyword>